<organism evidence="3 4">
    <name type="scientific">Xylanibacter ruminicola</name>
    <name type="common">Prevotella ruminicola</name>
    <dbReference type="NCBI Taxonomy" id="839"/>
    <lineage>
        <taxon>Bacteria</taxon>
        <taxon>Pseudomonadati</taxon>
        <taxon>Bacteroidota</taxon>
        <taxon>Bacteroidia</taxon>
        <taxon>Bacteroidales</taxon>
        <taxon>Prevotellaceae</taxon>
        <taxon>Xylanibacter</taxon>
    </lineage>
</organism>
<dbReference type="SUPFAM" id="SSF53590">
    <property type="entry name" value="Nucleoside hydrolase"/>
    <property type="match status" value="1"/>
</dbReference>
<accession>A0A1M7DCH8</accession>
<dbReference type="AlphaFoldDB" id="A0A1M7DCH8"/>
<dbReference type="EMBL" id="FRCJ01000001">
    <property type="protein sequence ID" value="SHL77192.1"/>
    <property type="molecule type" value="Genomic_DNA"/>
</dbReference>
<dbReference type="Pfam" id="PF01156">
    <property type="entry name" value="IU_nuc_hydro"/>
    <property type="match status" value="1"/>
</dbReference>
<evidence type="ECO:0000313" key="3">
    <source>
        <dbReference type="EMBL" id="SHL77192.1"/>
    </source>
</evidence>
<dbReference type="PANTHER" id="PTHR43264:SF1">
    <property type="entry name" value="INOSINE_URIDINE-PREFERRING NUCLEOSIDE HYDROLASE DOMAIN-CONTAINING PROTEIN"/>
    <property type="match status" value="1"/>
</dbReference>
<sequence length="351" mass="38890">MRILYVLLMLLGVASCTNYDTNPVVPQQYDDVPLVILDTDIGSSTDDLFALEFLYHYQQQGKCKLLGVVVDREGENSAACVDVMNTYFNCGHLPIGLIRSGIKNPTVWIDYQALPTYKNTDGSLMFQRTLSDYSTLPDGWELYRQLLSSQPDHSVTIVSVGFVTCLAQLLQSEPDQYSPLTGVELVRQKVKSLYIMGGVFTSTNEPEYNFGQGIGFAKTFFSLWPSDIDMVFSPTEVGDGIEYLPDQVIADISWTDVHPIKQVYTTCSCNTGQRMWDPLAVINAIEGDALFTFSGRGTVAITDAAETIFTPTPTGNCRYQHPGDATWNATMLDKIRTVNKTTQNNVSAIAD</sequence>
<feature type="signal peptide" evidence="1">
    <location>
        <begin position="1"/>
        <end position="19"/>
    </location>
</feature>
<proteinExistence type="predicted"/>
<name>A0A1M7DCH8_XYLRU</name>
<dbReference type="Proteomes" id="UP000184280">
    <property type="component" value="Unassembled WGS sequence"/>
</dbReference>
<keyword evidence="3" id="KW-0378">Hydrolase</keyword>
<evidence type="ECO:0000313" key="4">
    <source>
        <dbReference type="Proteomes" id="UP000184280"/>
    </source>
</evidence>
<dbReference type="PANTHER" id="PTHR43264">
    <property type="match status" value="1"/>
</dbReference>
<dbReference type="InterPro" id="IPR001910">
    <property type="entry name" value="Inosine/uridine_hydrolase_dom"/>
</dbReference>
<feature type="domain" description="Inosine/uridine-preferring nucleoside hydrolase" evidence="2">
    <location>
        <begin position="35"/>
        <end position="302"/>
    </location>
</feature>
<dbReference type="RefSeq" id="WP_073042803.1">
    <property type="nucleotide sequence ID" value="NZ_FOLF01000002.1"/>
</dbReference>
<dbReference type="PROSITE" id="PS51257">
    <property type="entry name" value="PROKAR_LIPOPROTEIN"/>
    <property type="match status" value="1"/>
</dbReference>
<dbReference type="Gene3D" id="3.90.245.10">
    <property type="entry name" value="Ribonucleoside hydrolase-like"/>
    <property type="match status" value="1"/>
</dbReference>
<evidence type="ECO:0000256" key="1">
    <source>
        <dbReference type="SAM" id="SignalP"/>
    </source>
</evidence>
<feature type="chain" id="PRO_5009924938" evidence="1">
    <location>
        <begin position="20"/>
        <end position="351"/>
    </location>
</feature>
<gene>
    <name evidence="3" type="ORF">SAMN04488494_0697</name>
</gene>
<evidence type="ECO:0000259" key="2">
    <source>
        <dbReference type="Pfam" id="PF01156"/>
    </source>
</evidence>
<protein>
    <submittedName>
        <fullName evidence="3">Inosine-uridine nucleoside N-ribohydrolase</fullName>
    </submittedName>
</protein>
<keyword evidence="1" id="KW-0732">Signal</keyword>
<dbReference type="GO" id="GO:0016799">
    <property type="term" value="F:hydrolase activity, hydrolyzing N-glycosyl compounds"/>
    <property type="evidence" value="ECO:0007669"/>
    <property type="project" value="InterPro"/>
</dbReference>
<dbReference type="OrthoDB" id="128573at2"/>
<reference evidence="3 4" key="1">
    <citation type="submission" date="2016-11" db="EMBL/GenBank/DDBJ databases">
        <authorList>
            <person name="Jaros S."/>
            <person name="Januszkiewicz K."/>
            <person name="Wedrychowicz H."/>
        </authorList>
    </citation>
    <scope>NUCLEOTIDE SEQUENCE [LARGE SCALE GENOMIC DNA]</scope>
    <source>
        <strain evidence="3 4">BPI-34</strain>
    </source>
</reference>
<dbReference type="InterPro" id="IPR036452">
    <property type="entry name" value="Ribo_hydro-like"/>
</dbReference>